<feature type="domain" description="DRBM" evidence="6">
    <location>
        <begin position="1"/>
        <end position="70"/>
    </location>
</feature>
<dbReference type="PANTHER" id="PTHR46031:SF26">
    <property type="entry name" value="DOUBLE-STRANDED RNA-BINDING PROTEIN 2"/>
    <property type="match status" value="1"/>
</dbReference>
<dbReference type="InterPro" id="IPR014720">
    <property type="entry name" value="dsRBD_dom"/>
</dbReference>
<accession>A0AAQ3QKA4</accession>
<feature type="compositionally biased region" description="Basic residues" evidence="5">
    <location>
        <begin position="428"/>
        <end position="440"/>
    </location>
</feature>
<evidence type="ECO:0000313" key="7">
    <source>
        <dbReference type="EMBL" id="WOL15846.1"/>
    </source>
</evidence>
<dbReference type="Gene3D" id="3.30.160.20">
    <property type="match status" value="2"/>
</dbReference>
<evidence type="ECO:0000256" key="5">
    <source>
        <dbReference type="SAM" id="MobiDB-lite"/>
    </source>
</evidence>
<keyword evidence="2 4" id="KW-0694">RNA-binding</keyword>
<name>A0AAQ3QKA4_9LILI</name>
<dbReference type="PANTHER" id="PTHR46031">
    <property type="match status" value="1"/>
</dbReference>
<keyword evidence="1" id="KW-0677">Repeat</keyword>
<feature type="domain" description="DRBM" evidence="6">
    <location>
        <begin position="87"/>
        <end position="155"/>
    </location>
</feature>
<sequence>MYKNQLQELAQRSCFNLPSYACIREGPDHAPRFKATVNFNGEFFESPAFYSTLRQAEHAAAEVALNTLSKRGPSRALAAKVLDETGIYKNLLQETAHRAGLKLPVYTTVRSGPGHTPTFTCTVELAGMSFKGDPSKTKKQAQKNAAMTAWSKLKNLSYVGTSSPSSSLLTESEWTGEQEQVMVARALANLHLSEENKASSRNGQQRECKRPAPLAIDMLSTSSVCFYPMPLQSWVYPEISSEAAMYQMWHQAQAEQQARLSLAPCDHNRNCRILPTPQPVYQPSQVQLFPSIEQHRISSSPCVTISSLDLPKHFSDYSASVPLRSQSQPKIQEIHEEQDQRGGKEWRIRLSDAAACSAFDVSDSSIPLDDGNNVSTVQKPLEPSVEGAHLEEEDSNCVHGFSSDTSTSRPSIVQDSADFTKVQETKPAGRRQRKASGRMHHSSLARAYNQNVNSLNPTQVSHGTHHTLSKPSSVDKEFRPAAISTSLSIRSPTSLCSSGFRVEALRPRLQQSAGPVSSKPGIPIFLSRSSAVDRNGQFSRPSFIAPPVNVRAVIPVCSAPPVKQPEINQKSTNEKETT</sequence>
<evidence type="ECO:0000256" key="4">
    <source>
        <dbReference type="PROSITE-ProRule" id="PRU00266"/>
    </source>
</evidence>
<dbReference type="Proteomes" id="UP001327560">
    <property type="component" value="Chromosome 8"/>
</dbReference>
<dbReference type="FunFam" id="3.30.160.20:FF:000036">
    <property type="entry name" value="Double-stranded RNA-binding protein 2"/>
    <property type="match status" value="2"/>
</dbReference>
<gene>
    <name evidence="7" type="ORF">Cni_G24627</name>
</gene>
<evidence type="ECO:0000256" key="3">
    <source>
        <dbReference type="ARBA" id="ARBA00037597"/>
    </source>
</evidence>
<feature type="region of interest" description="Disordered" evidence="5">
    <location>
        <begin position="386"/>
        <end position="440"/>
    </location>
</feature>
<dbReference type="SUPFAM" id="SSF54768">
    <property type="entry name" value="dsRNA-binding domain-like"/>
    <property type="match status" value="2"/>
</dbReference>
<dbReference type="InterPro" id="IPR044450">
    <property type="entry name" value="AtDRB-like_DSRM_1"/>
</dbReference>
<organism evidence="7 8">
    <name type="scientific">Canna indica</name>
    <name type="common">Indian-shot</name>
    <dbReference type="NCBI Taxonomy" id="4628"/>
    <lineage>
        <taxon>Eukaryota</taxon>
        <taxon>Viridiplantae</taxon>
        <taxon>Streptophyta</taxon>
        <taxon>Embryophyta</taxon>
        <taxon>Tracheophyta</taxon>
        <taxon>Spermatophyta</taxon>
        <taxon>Magnoliopsida</taxon>
        <taxon>Liliopsida</taxon>
        <taxon>Zingiberales</taxon>
        <taxon>Cannaceae</taxon>
        <taxon>Canna</taxon>
    </lineage>
</organism>
<protein>
    <submittedName>
        <fullName evidence="7">Double-stranded RNA-binding protein 2</fullName>
    </submittedName>
</protein>
<dbReference type="InterPro" id="IPR044451">
    <property type="entry name" value="AtDRB-like_DSRM_2"/>
</dbReference>
<keyword evidence="8" id="KW-1185">Reference proteome</keyword>
<evidence type="ECO:0000256" key="1">
    <source>
        <dbReference type="ARBA" id="ARBA00022737"/>
    </source>
</evidence>
<dbReference type="Pfam" id="PF00035">
    <property type="entry name" value="dsrm"/>
    <property type="match status" value="2"/>
</dbReference>
<feature type="region of interest" description="Disordered" evidence="5">
    <location>
        <begin position="559"/>
        <end position="578"/>
    </location>
</feature>
<dbReference type="SMART" id="SM00358">
    <property type="entry name" value="DSRM"/>
    <property type="match status" value="2"/>
</dbReference>
<dbReference type="PROSITE" id="PS50137">
    <property type="entry name" value="DS_RBD"/>
    <property type="match status" value="2"/>
</dbReference>
<evidence type="ECO:0000259" key="6">
    <source>
        <dbReference type="PROSITE" id="PS50137"/>
    </source>
</evidence>
<proteinExistence type="predicted"/>
<comment type="function">
    <text evidence="3">Binds double-stranded RNA.</text>
</comment>
<dbReference type="CDD" id="cd19907">
    <property type="entry name" value="DSRM_AtDRB-like_rpt1"/>
    <property type="match status" value="1"/>
</dbReference>
<evidence type="ECO:0000256" key="2">
    <source>
        <dbReference type="ARBA" id="ARBA00022884"/>
    </source>
</evidence>
<dbReference type="AlphaFoldDB" id="A0AAQ3QKA4"/>
<evidence type="ECO:0000313" key="8">
    <source>
        <dbReference type="Proteomes" id="UP001327560"/>
    </source>
</evidence>
<dbReference type="EMBL" id="CP136897">
    <property type="protein sequence ID" value="WOL15846.1"/>
    <property type="molecule type" value="Genomic_DNA"/>
</dbReference>
<dbReference type="GO" id="GO:0003725">
    <property type="term" value="F:double-stranded RNA binding"/>
    <property type="evidence" value="ECO:0007669"/>
    <property type="project" value="InterPro"/>
</dbReference>
<feature type="compositionally biased region" description="Polar residues" evidence="5">
    <location>
        <begin position="402"/>
        <end position="414"/>
    </location>
</feature>
<dbReference type="CDD" id="cd19908">
    <property type="entry name" value="DSRM_AtDRB-like_rpt2"/>
    <property type="match status" value="1"/>
</dbReference>
<reference evidence="7 8" key="1">
    <citation type="submission" date="2023-10" db="EMBL/GenBank/DDBJ databases">
        <title>Chromosome-scale genome assembly provides insights into flower coloration mechanisms of Canna indica.</title>
        <authorList>
            <person name="Li C."/>
        </authorList>
    </citation>
    <scope>NUCLEOTIDE SEQUENCE [LARGE SCALE GENOMIC DNA]</scope>
    <source>
        <tissue evidence="7">Flower</tissue>
    </source>
</reference>